<feature type="domain" description="C-JID" evidence="3">
    <location>
        <begin position="139"/>
        <end position="264"/>
    </location>
</feature>
<keyword evidence="1" id="KW-0433">Leucine-rich repeat</keyword>
<keyword evidence="2" id="KW-0677">Repeat</keyword>
<name>A0AA86SME3_9FABA</name>
<evidence type="ECO:0000313" key="4">
    <source>
        <dbReference type="EMBL" id="CAJ1956750.1"/>
    </source>
</evidence>
<sequence length="334" mass="38361">MDSLRVLHLSGCTKLESTPDFTRITNLEYLDMDECTSVTSIHESIGVLSNLTFLSLRNCTNLLEALPCLPTGGAASGGKYFKTVSGSRDHRSGLYLFDCPKMAHILSKPWDWSLDLAWLSRLIQEPYHFRCGFDIVIPWGSEIPWWFNERFREDSIVRIMEFNLDENWIGFAFCVTFELNNGPVVASSSSSRFYLSFESEHTEECFDMSLYLKVNETNGSKHIWIIYISREHCHFVKTGAHITFKAQPSVKINAWGMRSIFLQDVYDFKTMQQGQPLPFHPNGANHVDFDFVEKGNTNPGPIFQLPYNWLLTEEDEVEKNNAEVKENHLLYAGL</sequence>
<reference evidence="4" key="1">
    <citation type="submission" date="2023-10" db="EMBL/GenBank/DDBJ databases">
        <authorList>
            <person name="Domelevo Entfellner J.-B."/>
        </authorList>
    </citation>
    <scope>NUCLEOTIDE SEQUENCE</scope>
</reference>
<protein>
    <recommendedName>
        <fullName evidence="3">C-JID domain-containing protein</fullName>
    </recommendedName>
</protein>
<dbReference type="Gramene" id="rna-AYBTSS11_LOCUS16832">
    <property type="protein sequence ID" value="CAJ1956750.1"/>
    <property type="gene ID" value="gene-AYBTSS11_LOCUS16832"/>
</dbReference>
<dbReference type="Pfam" id="PF20160">
    <property type="entry name" value="C-JID"/>
    <property type="match status" value="1"/>
</dbReference>
<organism evidence="4 5">
    <name type="scientific">Sphenostylis stenocarpa</name>
    <dbReference type="NCBI Taxonomy" id="92480"/>
    <lineage>
        <taxon>Eukaryota</taxon>
        <taxon>Viridiplantae</taxon>
        <taxon>Streptophyta</taxon>
        <taxon>Embryophyta</taxon>
        <taxon>Tracheophyta</taxon>
        <taxon>Spermatophyta</taxon>
        <taxon>Magnoliopsida</taxon>
        <taxon>eudicotyledons</taxon>
        <taxon>Gunneridae</taxon>
        <taxon>Pentapetalae</taxon>
        <taxon>rosids</taxon>
        <taxon>fabids</taxon>
        <taxon>Fabales</taxon>
        <taxon>Fabaceae</taxon>
        <taxon>Papilionoideae</taxon>
        <taxon>50 kb inversion clade</taxon>
        <taxon>NPAAA clade</taxon>
        <taxon>indigoferoid/millettioid clade</taxon>
        <taxon>Phaseoleae</taxon>
        <taxon>Sphenostylis</taxon>
    </lineage>
</organism>
<evidence type="ECO:0000256" key="2">
    <source>
        <dbReference type="ARBA" id="ARBA00022737"/>
    </source>
</evidence>
<keyword evidence="5" id="KW-1185">Reference proteome</keyword>
<dbReference type="SUPFAM" id="SSF52047">
    <property type="entry name" value="RNI-like"/>
    <property type="match status" value="1"/>
</dbReference>
<proteinExistence type="predicted"/>
<gene>
    <name evidence="4" type="ORF">AYBTSS11_LOCUS16832</name>
</gene>
<dbReference type="Proteomes" id="UP001189624">
    <property type="component" value="Chromosome 5"/>
</dbReference>
<evidence type="ECO:0000256" key="1">
    <source>
        <dbReference type="ARBA" id="ARBA00022614"/>
    </source>
</evidence>
<dbReference type="InterPro" id="IPR032675">
    <property type="entry name" value="LRR_dom_sf"/>
</dbReference>
<evidence type="ECO:0000259" key="3">
    <source>
        <dbReference type="Pfam" id="PF20160"/>
    </source>
</evidence>
<dbReference type="EMBL" id="OY731402">
    <property type="protein sequence ID" value="CAJ1956750.1"/>
    <property type="molecule type" value="Genomic_DNA"/>
</dbReference>
<dbReference type="InterPro" id="IPR045344">
    <property type="entry name" value="C-JID"/>
</dbReference>
<evidence type="ECO:0000313" key="5">
    <source>
        <dbReference type="Proteomes" id="UP001189624"/>
    </source>
</evidence>
<dbReference type="Gene3D" id="3.80.10.10">
    <property type="entry name" value="Ribonuclease Inhibitor"/>
    <property type="match status" value="1"/>
</dbReference>
<accession>A0AA86SME3</accession>
<dbReference type="AlphaFoldDB" id="A0AA86SME3"/>